<dbReference type="OrthoDB" id="9770030at2"/>
<dbReference type="EMBL" id="RJJQ01000017">
    <property type="protein sequence ID" value="RNI20354.1"/>
    <property type="molecule type" value="Genomic_DNA"/>
</dbReference>
<dbReference type="SUPFAM" id="SSF52821">
    <property type="entry name" value="Rhodanese/Cell cycle control phosphatase"/>
    <property type="match status" value="2"/>
</dbReference>
<dbReference type="CDD" id="cd01448">
    <property type="entry name" value="TST_Repeat_1"/>
    <property type="match status" value="1"/>
</dbReference>
<dbReference type="PROSITE" id="PS50206">
    <property type="entry name" value="RHODANESE_3"/>
    <property type="match status" value="2"/>
</dbReference>
<dbReference type="InterPro" id="IPR036873">
    <property type="entry name" value="Rhodanese-like_dom_sf"/>
</dbReference>
<feature type="domain" description="Rhodanese" evidence="4">
    <location>
        <begin position="13"/>
        <end position="126"/>
    </location>
</feature>
<organism evidence="5 6">
    <name type="scientific">Flexivirga caeni</name>
    <dbReference type="NCBI Taxonomy" id="2294115"/>
    <lineage>
        <taxon>Bacteria</taxon>
        <taxon>Bacillati</taxon>
        <taxon>Actinomycetota</taxon>
        <taxon>Actinomycetes</taxon>
        <taxon>Micrococcales</taxon>
        <taxon>Dermacoccaceae</taxon>
        <taxon>Flexivirga</taxon>
    </lineage>
</organism>
<reference evidence="5 6" key="1">
    <citation type="submission" date="2018-11" db="EMBL/GenBank/DDBJ databases">
        <title>Draft genome of Simplicispira Flexivirga sp. BO-16.</title>
        <authorList>
            <person name="Im W.T."/>
        </authorList>
    </citation>
    <scope>NUCLEOTIDE SEQUENCE [LARGE SCALE GENOMIC DNA]</scope>
    <source>
        <strain evidence="5 6">BO-16</strain>
    </source>
</reference>
<dbReference type="Proteomes" id="UP000271678">
    <property type="component" value="Unassembled WGS sequence"/>
</dbReference>
<dbReference type="InterPro" id="IPR001307">
    <property type="entry name" value="Thiosulphate_STrfase_CS"/>
</dbReference>
<keyword evidence="6" id="KW-1185">Reference proteome</keyword>
<dbReference type="PANTHER" id="PTHR11364">
    <property type="entry name" value="THIOSULFATE SULFERTANSFERASE"/>
    <property type="match status" value="1"/>
</dbReference>
<feature type="compositionally biased region" description="Basic and acidic residues" evidence="3">
    <location>
        <begin position="169"/>
        <end position="193"/>
    </location>
</feature>
<proteinExistence type="predicted"/>
<dbReference type="CDD" id="cd01449">
    <property type="entry name" value="TST_Repeat_2"/>
    <property type="match status" value="1"/>
</dbReference>
<keyword evidence="2" id="KW-0677">Repeat</keyword>
<evidence type="ECO:0000313" key="5">
    <source>
        <dbReference type="EMBL" id="RNI20354.1"/>
    </source>
</evidence>
<dbReference type="Pfam" id="PF00581">
    <property type="entry name" value="Rhodanese"/>
    <property type="match status" value="2"/>
</dbReference>
<dbReference type="InterPro" id="IPR001763">
    <property type="entry name" value="Rhodanese-like_dom"/>
</dbReference>
<evidence type="ECO:0000256" key="2">
    <source>
        <dbReference type="ARBA" id="ARBA00022737"/>
    </source>
</evidence>
<name>A0A3M9M470_9MICO</name>
<sequence length="289" mass="31203">MDPFVTWRWCETHRASISIADARWYWDRPGADAYRAGHIPGAVFIDLDADLTGDVGEATGRQPFPEPEQFAAAMSDSGIDGTRPVVAYDDAGGVIAARLVWMLRLLDVPAAVLSGGIGQYPGALETRVIRPEPARFTPRPWPSGALWSTTDVATRTAGTLVDARPANRFRGDEPEVDSRLGKVPEADPRRGHIPEAVNVPCRDHLEKSGMIAPREHVRQTFAAAGIQDATNVISYCGAGVTACHNLLAMEYAGLGRGALYPGSWSAWSRTLHLPTELGPADRDDPADVN</sequence>
<keyword evidence="1 5" id="KW-0808">Transferase</keyword>
<feature type="domain" description="Rhodanese" evidence="4">
    <location>
        <begin position="176"/>
        <end position="276"/>
    </location>
</feature>
<dbReference type="GO" id="GO:0004792">
    <property type="term" value="F:thiosulfate-cyanide sulfurtransferase activity"/>
    <property type="evidence" value="ECO:0007669"/>
    <property type="project" value="InterPro"/>
</dbReference>
<dbReference type="PANTHER" id="PTHR11364:SF27">
    <property type="entry name" value="SULFURTRANSFERASE"/>
    <property type="match status" value="1"/>
</dbReference>
<dbReference type="AlphaFoldDB" id="A0A3M9M470"/>
<dbReference type="InterPro" id="IPR045078">
    <property type="entry name" value="TST/MPST-like"/>
</dbReference>
<protein>
    <submittedName>
        <fullName evidence="5">Sulfurtransferase</fullName>
    </submittedName>
</protein>
<evidence type="ECO:0000313" key="6">
    <source>
        <dbReference type="Proteomes" id="UP000271678"/>
    </source>
</evidence>
<dbReference type="Gene3D" id="3.40.250.10">
    <property type="entry name" value="Rhodanese-like domain"/>
    <property type="match status" value="2"/>
</dbReference>
<gene>
    <name evidence="5" type="ORF">EFY87_15225</name>
</gene>
<dbReference type="SMART" id="SM00450">
    <property type="entry name" value="RHOD"/>
    <property type="match status" value="2"/>
</dbReference>
<dbReference type="PROSITE" id="PS00380">
    <property type="entry name" value="RHODANESE_1"/>
    <property type="match status" value="1"/>
</dbReference>
<evidence type="ECO:0000256" key="1">
    <source>
        <dbReference type="ARBA" id="ARBA00022679"/>
    </source>
</evidence>
<evidence type="ECO:0000259" key="4">
    <source>
        <dbReference type="PROSITE" id="PS50206"/>
    </source>
</evidence>
<evidence type="ECO:0000256" key="3">
    <source>
        <dbReference type="SAM" id="MobiDB-lite"/>
    </source>
</evidence>
<comment type="caution">
    <text evidence="5">The sequence shown here is derived from an EMBL/GenBank/DDBJ whole genome shotgun (WGS) entry which is preliminary data.</text>
</comment>
<feature type="region of interest" description="Disordered" evidence="3">
    <location>
        <begin position="168"/>
        <end position="194"/>
    </location>
</feature>
<accession>A0A3M9M470</accession>